<dbReference type="Proteomes" id="UP000199532">
    <property type="component" value="Unassembled WGS sequence"/>
</dbReference>
<name>A0A1H6U0D3_9BACT</name>
<accession>A0A1H6U0D3</accession>
<evidence type="ECO:0000313" key="1">
    <source>
        <dbReference type="EMBL" id="SEI81870.1"/>
    </source>
</evidence>
<organism evidence="1 2">
    <name type="scientific">Dyadobacter koreensis</name>
    <dbReference type="NCBI Taxonomy" id="408657"/>
    <lineage>
        <taxon>Bacteria</taxon>
        <taxon>Pseudomonadati</taxon>
        <taxon>Bacteroidota</taxon>
        <taxon>Cytophagia</taxon>
        <taxon>Cytophagales</taxon>
        <taxon>Spirosomataceae</taxon>
        <taxon>Dyadobacter</taxon>
    </lineage>
</organism>
<reference evidence="1 2" key="1">
    <citation type="submission" date="2016-10" db="EMBL/GenBank/DDBJ databases">
        <authorList>
            <person name="de Groot N.N."/>
        </authorList>
    </citation>
    <scope>NUCLEOTIDE SEQUENCE [LARGE SCALE GENOMIC DNA]</scope>
    <source>
        <strain evidence="1 2">DSM 19938</strain>
    </source>
</reference>
<sequence>MKIGIILFGLFAWISCNDEKVVQKEVEIIESDGQWINMLATDGCAWHFEVPSGDSTLYYLPNENGLKEVEKVLGKIESSYSFTKVHIRYSLTGRKREVQCGWGATNLYNEIEVYEIRKN</sequence>
<dbReference type="EMBL" id="FNXY01000003">
    <property type="protein sequence ID" value="SEI81870.1"/>
    <property type="molecule type" value="Genomic_DNA"/>
</dbReference>
<gene>
    <name evidence="1" type="ORF">SAMN04487995_2351</name>
</gene>
<evidence type="ECO:0000313" key="2">
    <source>
        <dbReference type="Proteomes" id="UP000199532"/>
    </source>
</evidence>
<dbReference type="AlphaFoldDB" id="A0A1H6U0D3"/>
<dbReference type="OrthoDB" id="963098at2"/>
<dbReference type="STRING" id="408657.SAMN04487995_2351"/>
<dbReference type="PROSITE" id="PS51257">
    <property type="entry name" value="PROKAR_LIPOPROTEIN"/>
    <property type="match status" value="1"/>
</dbReference>
<proteinExistence type="predicted"/>
<dbReference type="RefSeq" id="WP_090335325.1">
    <property type="nucleotide sequence ID" value="NZ_FNXY01000003.1"/>
</dbReference>
<protein>
    <submittedName>
        <fullName evidence="1">Uncharacterized protein</fullName>
    </submittedName>
</protein>
<keyword evidence="2" id="KW-1185">Reference proteome</keyword>